<evidence type="ECO:0000313" key="2">
    <source>
        <dbReference type="Proteomes" id="UP001279734"/>
    </source>
</evidence>
<protein>
    <submittedName>
        <fullName evidence="1">Uncharacterized protein</fullName>
    </submittedName>
</protein>
<dbReference type="Proteomes" id="UP001279734">
    <property type="component" value="Unassembled WGS sequence"/>
</dbReference>
<evidence type="ECO:0000313" key="1">
    <source>
        <dbReference type="EMBL" id="GMH22229.1"/>
    </source>
</evidence>
<organism evidence="1 2">
    <name type="scientific">Nepenthes gracilis</name>
    <name type="common">Slender pitcher plant</name>
    <dbReference type="NCBI Taxonomy" id="150966"/>
    <lineage>
        <taxon>Eukaryota</taxon>
        <taxon>Viridiplantae</taxon>
        <taxon>Streptophyta</taxon>
        <taxon>Embryophyta</taxon>
        <taxon>Tracheophyta</taxon>
        <taxon>Spermatophyta</taxon>
        <taxon>Magnoliopsida</taxon>
        <taxon>eudicotyledons</taxon>
        <taxon>Gunneridae</taxon>
        <taxon>Pentapetalae</taxon>
        <taxon>Caryophyllales</taxon>
        <taxon>Nepenthaceae</taxon>
        <taxon>Nepenthes</taxon>
    </lineage>
</organism>
<name>A0AAD3XZP9_NEPGR</name>
<sequence length="105" mass="11810">MREVADCLGLWSIRDVFIEAVTLENPKENAENAEQHTEVGYIDQLNALLACIHDHLDVMKHSQCCPLVPIPVGFCCLLSLELMTTLVIDRMNLLPNYTDKTLIAN</sequence>
<accession>A0AAD3XZP9</accession>
<dbReference type="EMBL" id="BSYO01000024">
    <property type="protein sequence ID" value="GMH22229.1"/>
    <property type="molecule type" value="Genomic_DNA"/>
</dbReference>
<proteinExistence type="predicted"/>
<dbReference type="AlphaFoldDB" id="A0AAD3XZP9"/>
<comment type="caution">
    <text evidence="1">The sequence shown here is derived from an EMBL/GenBank/DDBJ whole genome shotgun (WGS) entry which is preliminary data.</text>
</comment>
<gene>
    <name evidence="1" type="ORF">Nepgr_024072</name>
</gene>
<keyword evidence="2" id="KW-1185">Reference proteome</keyword>
<reference evidence="1" key="1">
    <citation type="submission" date="2023-05" db="EMBL/GenBank/DDBJ databases">
        <title>Nepenthes gracilis genome sequencing.</title>
        <authorList>
            <person name="Fukushima K."/>
        </authorList>
    </citation>
    <scope>NUCLEOTIDE SEQUENCE</scope>
    <source>
        <strain evidence="1">SING2019-196</strain>
    </source>
</reference>